<accession>A0A8X6SY98</accession>
<organism evidence="1 2">
    <name type="scientific">Trichonephila clavipes</name>
    <name type="common">Golden silk orbweaver</name>
    <name type="synonym">Nephila clavipes</name>
    <dbReference type="NCBI Taxonomy" id="2585209"/>
    <lineage>
        <taxon>Eukaryota</taxon>
        <taxon>Metazoa</taxon>
        <taxon>Ecdysozoa</taxon>
        <taxon>Arthropoda</taxon>
        <taxon>Chelicerata</taxon>
        <taxon>Arachnida</taxon>
        <taxon>Araneae</taxon>
        <taxon>Araneomorphae</taxon>
        <taxon>Entelegynae</taxon>
        <taxon>Araneoidea</taxon>
        <taxon>Nephilidae</taxon>
        <taxon>Trichonephila</taxon>
    </lineage>
</organism>
<protein>
    <submittedName>
        <fullName evidence="1">Uncharacterized protein</fullName>
    </submittedName>
</protein>
<dbReference type="AlphaFoldDB" id="A0A8X6SY98"/>
<keyword evidence="2" id="KW-1185">Reference proteome</keyword>
<reference evidence="1" key="1">
    <citation type="submission" date="2020-08" db="EMBL/GenBank/DDBJ databases">
        <title>Multicomponent nature underlies the extraordinary mechanical properties of spider dragline silk.</title>
        <authorList>
            <person name="Kono N."/>
            <person name="Nakamura H."/>
            <person name="Mori M."/>
            <person name="Yoshida Y."/>
            <person name="Ohtoshi R."/>
            <person name="Malay A.D."/>
            <person name="Moran D.A.P."/>
            <person name="Tomita M."/>
            <person name="Numata K."/>
            <person name="Arakawa K."/>
        </authorList>
    </citation>
    <scope>NUCLEOTIDE SEQUENCE</scope>
</reference>
<evidence type="ECO:0000313" key="2">
    <source>
        <dbReference type="Proteomes" id="UP000887159"/>
    </source>
</evidence>
<comment type="caution">
    <text evidence="1">The sequence shown here is derived from an EMBL/GenBank/DDBJ whole genome shotgun (WGS) entry which is preliminary data.</text>
</comment>
<evidence type="ECO:0000313" key="1">
    <source>
        <dbReference type="EMBL" id="GFY21536.1"/>
    </source>
</evidence>
<gene>
    <name evidence="1" type="ORF">TNCV_1166841</name>
</gene>
<sequence length="73" mass="8335">MVGMPLVRGLVQLKTRRVEMDVKSVVLKLFTSTWYSSLNRDLPSQMLFSSLDHDSKLRGLNVLSRQCPKASIR</sequence>
<proteinExistence type="predicted"/>
<name>A0A8X6SY98_TRICX</name>
<dbReference type="EMBL" id="BMAU01021358">
    <property type="protein sequence ID" value="GFY21536.1"/>
    <property type="molecule type" value="Genomic_DNA"/>
</dbReference>
<dbReference type="Proteomes" id="UP000887159">
    <property type="component" value="Unassembled WGS sequence"/>
</dbReference>